<dbReference type="InterPro" id="IPR036388">
    <property type="entry name" value="WH-like_DNA-bd_sf"/>
</dbReference>
<reference evidence="9 10" key="2">
    <citation type="journal article" date="2024" name="Int. J. Syst. Evol. Microbiol.">
        <title>Promethearchaeum syntrophicum gen. nov., sp. nov., an anaerobic, obligately syntrophic archaeon, the first isolate of the lineage 'Asgard' archaea, and proposal of the new archaeal phylum Promethearchaeota phyl. nov. and kingdom Promethearchaeati regn. nov.</title>
        <authorList>
            <person name="Imachi H."/>
            <person name="Nobu M.K."/>
            <person name="Kato S."/>
            <person name="Takaki Y."/>
            <person name="Miyazaki M."/>
            <person name="Miyata M."/>
            <person name="Ogawara M."/>
            <person name="Saito Y."/>
            <person name="Sakai S."/>
            <person name="Tahara Y.O."/>
            <person name="Takano Y."/>
            <person name="Tasumi E."/>
            <person name="Uematsu K."/>
            <person name="Yoshimura T."/>
            <person name="Itoh T."/>
            <person name="Ohkuma M."/>
            <person name="Takai K."/>
        </authorList>
    </citation>
    <scope>NUCLEOTIDE SEQUENCE [LARGE SCALE GENOMIC DNA]</scope>
    <source>
        <strain evidence="9 10">MK-D1</strain>
    </source>
</reference>
<evidence type="ECO:0000256" key="7">
    <source>
        <dbReference type="ARBA" id="ARBA00022801"/>
    </source>
</evidence>
<evidence type="ECO:0000256" key="6">
    <source>
        <dbReference type="ARBA" id="ARBA00022723"/>
    </source>
</evidence>
<proteinExistence type="inferred from homology"/>
<comment type="cofactor">
    <cofactor evidence="8">
        <name>Co(2+)</name>
        <dbReference type="ChEBI" id="CHEBI:48828"/>
    </cofactor>
    <cofactor evidence="8">
        <name>Zn(2+)</name>
        <dbReference type="ChEBI" id="CHEBI:29105"/>
    </cofactor>
    <cofactor evidence="8">
        <name>Mn(2+)</name>
        <dbReference type="ChEBI" id="CHEBI:29035"/>
    </cofactor>
    <cofactor evidence="8">
        <name>Fe(2+)</name>
        <dbReference type="ChEBI" id="CHEBI:29033"/>
    </cofactor>
    <text evidence="8">Binds 2 divalent metal cations per subunit. Has a high-affinity and a low affinity metal-binding site. The true nature of the physiological cofactor is under debate. The enzyme is active with cobalt, zinc, manganese or divalent iron ions.</text>
</comment>
<evidence type="ECO:0000256" key="8">
    <source>
        <dbReference type="RuleBase" id="RU003653"/>
    </source>
</evidence>
<dbReference type="Pfam" id="PF00557">
    <property type="entry name" value="Peptidase_M24"/>
    <property type="match status" value="1"/>
</dbReference>
<name>A0A5B9DBZ5_9ARCH</name>
<keyword evidence="5 8" id="KW-0645">Protease</keyword>
<dbReference type="PANTHER" id="PTHR45777:SF2">
    <property type="entry name" value="METHIONINE AMINOPEPTIDASE 2"/>
    <property type="match status" value="1"/>
</dbReference>
<comment type="function">
    <text evidence="8">Removes the N-terminal methionine from nascent proteins. The N-terminal methionine is often cleaved when the second residue in the primary sequence is small and uncharged (Met-Ala-, Cys, Gly, Pro, Ser, Thr, or Val).</text>
</comment>
<dbReference type="GO" id="GO:0006508">
    <property type="term" value="P:proteolysis"/>
    <property type="evidence" value="ECO:0007669"/>
    <property type="project" value="UniProtKB-KW"/>
</dbReference>
<dbReference type="GO" id="GO:0046872">
    <property type="term" value="F:metal ion binding"/>
    <property type="evidence" value="ECO:0007669"/>
    <property type="project" value="UniProtKB-KW"/>
</dbReference>
<gene>
    <name evidence="9" type="primary">map</name>
    <name evidence="9" type="ORF">DSAG12_02036</name>
</gene>
<dbReference type="SUPFAM" id="SSF55920">
    <property type="entry name" value="Creatinase/aminopeptidase"/>
    <property type="match status" value="1"/>
</dbReference>
<dbReference type="InterPro" id="IPR002468">
    <property type="entry name" value="Pept_M24A_MAP2"/>
</dbReference>
<dbReference type="Gene3D" id="1.10.10.10">
    <property type="entry name" value="Winged helix-like DNA-binding domain superfamily/Winged helix DNA-binding domain"/>
    <property type="match status" value="1"/>
</dbReference>
<dbReference type="OrthoDB" id="372008at2157"/>
<comment type="cofactor">
    <cofactor evidence="2">
        <name>Mn(2+)</name>
        <dbReference type="ChEBI" id="CHEBI:29035"/>
    </cofactor>
</comment>
<evidence type="ECO:0000256" key="4">
    <source>
        <dbReference type="ARBA" id="ARBA00022438"/>
    </source>
</evidence>
<comment type="similarity">
    <text evidence="8">Belongs to the peptidase M24A family.</text>
</comment>
<dbReference type="Gene3D" id="3.90.230.10">
    <property type="entry name" value="Creatinase/methionine aminopeptidase superfamily"/>
    <property type="match status" value="1"/>
</dbReference>
<dbReference type="GO" id="GO:0070006">
    <property type="term" value="F:metalloaminopeptidase activity"/>
    <property type="evidence" value="ECO:0007669"/>
    <property type="project" value="InterPro"/>
</dbReference>
<dbReference type="PRINTS" id="PR00599">
    <property type="entry name" value="MAPEPTIDASE"/>
</dbReference>
<dbReference type="InterPro" id="IPR001714">
    <property type="entry name" value="Pept_M24_MAP"/>
</dbReference>
<organism evidence="9 10">
    <name type="scientific">Promethearchaeum syntrophicum</name>
    <dbReference type="NCBI Taxonomy" id="2594042"/>
    <lineage>
        <taxon>Archaea</taxon>
        <taxon>Promethearchaeati</taxon>
        <taxon>Promethearchaeota</taxon>
        <taxon>Promethearchaeia</taxon>
        <taxon>Promethearchaeales</taxon>
        <taxon>Promethearchaeaceae</taxon>
        <taxon>Promethearchaeum</taxon>
    </lineage>
</organism>
<keyword evidence="7 9" id="KW-0378">Hydrolase</keyword>
<reference evidence="9 10" key="1">
    <citation type="journal article" date="2020" name="Nature">
        <title>Isolation of an archaeon at the prokaryote-eukaryote interface.</title>
        <authorList>
            <person name="Imachi H."/>
            <person name="Nobu M.K."/>
            <person name="Nakahara N."/>
            <person name="Morono Y."/>
            <person name="Ogawara M."/>
            <person name="Takaki Y."/>
            <person name="Takano Y."/>
            <person name="Uematsu K."/>
            <person name="Ikuta T."/>
            <person name="Ito M."/>
            <person name="Matsui Y."/>
            <person name="Miyazaki M."/>
            <person name="Murata K."/>
            <person name="Saito Y."/>
            <person name="Sakai S."/>
            <person name="Song C."/>
            <person name="Tasumi E."/>
            <person name="Yamanaka Y."/>
            <person name="Yamaguchi T."/>
            <person name="Kamagata Y."/>
            <person name="Tamaki H."/>
            <person name="Takai K."/>
        </authorList>
    </citation>
    <scope>NUCLEOTIDE SEQUENCE [LARGE SCALE GENOMIC DNA]</scope>
    <source>
        <strain evidence="9 10">MK-D1</strain>
    </source>
</reference>
<dbReference type="EMBL" id="CP042905">
    <property type="protein sequence ID" value="QEE16206.2"/>
    <property type="molecule type" value="Genomic_DNA"/>
</dbReference>
<evidence type="ECO:0000313" key="9">
    <source>
        <dbReference type="EMBL" id="QEE16206.2"/>
    </source>
</evidence>
<comment type="cofactor">
    <cofactor evidence="3">
        <name>Fe(2+)</name>
        <dbReference type="ChEBI" id="CHEBI:29033"/>
    </cofactor>
</comment>
<keyword evidence="4 8" id="KW-0031">Aminopeptidase</keyword>
<evidence type="ECO:0000256" key="3">
    <source>
        <dbReference type="ARBA" id="ARBA00001954"/>
    </source>
</evidence>
<dbReference type="EC" id="3.4.11.18" evidence="8"/>
<keyword evidence="10" id="KW-1185">Reference proteome</keyword>
<comment type="catalytic activity">
    <reaction evidence="1 8">
        <text>Release of N-terminal amino acids, preferentially methionine, from peptides and arylamides.</text>
        <dbReference type="EC" id="3.4.11.18"/>
    </reaction>
</comment>
<dbReference type="PANTHER" id="PTHR45777">
    <property type="entry name" value="METHIONINE AMINOPEPTIDASE 2"/>
    <property type="match status" value="1"/>
</dbReference>
<protein>
    <recommendedName>
        <fullName evidence="8">Methionine aminopeptidase</fullName>
        <ecNumber evidence="8">3.4.11.18</ecNumber>
    </recommendedName>
</protein>
<accession>A0A5B9DBZ5</accession>
<keyword evidence="6 8" id="KW-0479">Metal-binding</keyword>
<dbReference type="KEGG" id="psyt:DSAG12_02036"/>
<dbReference type="Proteomes" id="UP000321408">
    <property type="component" value="Chromosome"/>
</dbReference>
<dbReference type="SUPFAM" id="SSF46785">
    <property type="entry name" value="Winged helix' DNA-binding domain"/>
    <property type="match status" value="1"/>
</dbReference>
<dbReference type="InterPro" id="IPR050247">
    <property type="entry name" value="Met_Aminopeptidase_Type2"/>
</dbReference>
<dbReference type="NCBIfam" id="TIGR00501">
    <property type="entry name" value="met_pdase_II"/>
    <property type="match status" value="1"/>
</dbReference>
<dbReference type="InterPro" id="IPR000994">
    <property type="entry name" value="Pept_M24"/>
</dbReference>
<dbReference type="InterPro" id="IPR036005">
    <property type="entry name" value="Creatinase/aminopeptidase-like"/>
</dbReference>
<dbReference type="AlphaFoldDB" id="A0A5B9DBZ5"/>
<dbReference type="GO" id="GO:0005737">
    <property type="term" value="C:cytoplasm"/>
    <property type="evidence" value="ECO:0007669"/>
    <property type="project" value="TreeGrafter"/>
</dbReference>
<sequence length="435" mass="48443">MTPPKKSSKAVKKSTKKKTTKKTTKKLSKKDVKKPAKSSTKKVIKESVKKKTSKKTTKKISKKTSTKKTTKSVVKKPSTAKTSKAVVKKGVSKTSSKKQVQKPKNQTKKVKKEEKEEKAEKELTEEEKTQKEEEEKEKKLRYDSFKKAGEIHKQVIKFIKPKVKIGAKLLDICEQTESKLIELGGEIGFPTNVCINEIAAHYSSPPNDESVIKEGDVVKVDIGVSVEGYVADGAFSVSFNQDPATANLVTAVETAVMKGLSIIKPGVKTIEVGKTTAKIIRGFGYNPIKDLRGHSLEKWQVHGFKSIPSVGISSGDVFEEGDVFALECFASTGLGNIHNGTNCNIYEYDLNSERVPIRMKITRQVIGWIANIKKTLPFSTRELLKEFRTGKMALRELTTAGKLHKHYELREQKGAYVSQFEKTFIVTEDGIEIFN</sequence>
<evidence type="ECO:0000256" key="5">
    <source>
        <dbReference type="ARBA" id="ARBA00022670"/>
    </source>
</evidence>
<evidence type="ECO:0000313" key="10">
    <source>
        <dbReference type="Proteomes" id="UP000321408"/>
    </source>
</evidence>
<evidence type="ECO:0000256" key="1">
    <source>
        <dbReference type="ARBA" id="ARBA00000294"/>
    </source>
</evidence>
<dbReference type="GO" id="GO:0004239">
    <property type="term" value="F:initiator methionyl aminopeptidase activity"/>
    <property type="evidence" value="ECO:0007669"/>
    <property type="project" value="UniProtKB-EC"/>
</dbReference>
<dbReference type="InterPro" id="IPR036390">
    <property type="entry name" value="WH_DNA-bd_sf"/>
</dbReference>
<evidence type="ECO:0000256" key="2">
    <source>
        <dbReference type="ARBA" id="ARBA00001936"/>
    </source>
</evidence>